<dbReference type="InterPro" id="IPR036866">
    <property type="entry name" value="RibonucZ/Hydroxyglut_hydro"/>
</dbReference>
<proteinExistence type="predicted"/>
<protein>
    <recommendedName>
        <fullName evidence="3">DUF4336 domain-containing protein</fullName>
    </recommendedName>
</protein>
<dbReference type="EMBL" id="CCND01000001">
    <property type="protein sequence ID" value="CDX49106.1"/>
    <property type="molecule type" value="Genomic_DNA"/>
</dbReference>
<name>A0A0K2VML6_MESPL</name>
<dbReference type="PANTHER" id="PTHR33835:SF1">
    <property type="entry name" value="METALLO-BETA-LACTAMASE DOMAIN-CONTAINING PROTEIN"/>
    <property type="match status" value="1"/>
</dbReference>
<evidence type="ECO:0000313" key="2">
    <source>
        <dbReference type="Proteomes" id="UP000182888"/>
    </source>
</evidence>
<dbReference type="Pfam" id="PF14234">
    <property type="entry name" value="DUF4336"/>
    <property type="match status" value="1"/>
</dbReference>
<dbReference type="InterPro" id="IPR025638">
    <property type="entry name" value="DUF4336"/>
</dbReference>
<gene>
    <name evidence="1" type="ORF">MPL1032_10190</name>
</gene>
<dbReference type="Proteomes" id="UP000182888">
    <property type="component" value="Unassembled WGS sequence"/>
</dbReference>
<evidence type="ECO:0000313" key="1">
    <source>
        <dbReference type="EMBL" id="CDX49106.1"/>
    </source>
</evidence>
<evidence type="ECO:0008006" key="3">
    <source>
        <dbReference type="Google" id="ProtNLM"/>
    </source>
</evidence>
<dbReference type="AlphaFoldDB" id="A0A0K2VML6"/>
<accession>A0A0K2VML6</accession>
<dbReference type="SUPFAM" id="SSF56281">
    <property type="entry name" value="Metallo-hydrolase/oxidoreductase"/>
    <property type="match status" value="1"/>
</dbReference>
<sequence length="252" mass="28910">MLHRHANGRSALDLYEPINVLKPVAPDLWIVDGSEIRFGLGWLKFPFSTRMTVFRLRSGELVLHSPVAYSATLRSAIEILGPIRYLVAPNSLHYWWVPDWKAAVPAAKVLAVRGLKGRAKRRVDVDTLMVGRHSPWPDDVDVLVVRGDMLTEAVLFHRRTRTLILTDLIENFEPSRIHNWLLRILVKVAGAADPDGKAPIDMRLSFFGRRTALRLAVRQMLDWDPERVIVSHGRWYEKDGVSELRRAFRWAL</sequence>
<organism evidence="1 2">
    <name type="scientific">Mesorhizobium plurifarium</name>
    <dbReference type="NCBI Taxonomy" id="69974"/>
    <lineage>
        <taxon>Bacteria</taxon>
        <taxon>Pseudomonadati</taxon>
        <taxon>Pseudomonadota</taxon>
        <taxon>Alphaproteobacteria</taxon>
        <taxon>Hyphomicrobiales</taxon>
        <taxon>Phyllobacteriaceae</taxon>
        <taxon>Mesorhizobium</taxon>
    </lineage>
</organism>
<dbReference type="PANTHER" id="PTHR33835">
    <property type="entry name" value="YALI0C07656P"/>
    <property type="match status" value="1"/>
</dbReference>
<reference evidence="2" key="1">
    <citation type="submission" date="2014-08" db="EMBL/GenBank/DDBJ databases">
        <authorList>
            <person name="Edwards T."/>
        </authorList>
    </citation>
    <scope>NUCLEOTIDE SEQUENCE [LARGE SCALE GENOMIC DNA]</scope>
</reference>